<proteinExistence type="inferred from homology"/>
<dbReference type="InterPro" id="IPR013783">
    <property type="entry name" value="Ig-like_fold"/>
</dbReference>
<reference evidence="9" key="1">
    <citation type="journal article" date="2019" name="Int. J. Syst. Evol. Microbiol.">
        <title>The Global Catalogue of Microorganisms (GCM) 10K type strain sequencing project: providing services to taxonomists for standard genome sequencing and annotation.</title>
        <authorList>
            <consortium name="The Broad Institute Genomics Platform"/>
            <consortium name="The Broad Institute Genome Sequencing Center for Infectious Disease"/>
            <person name="Wu L."/>
            <person name="Ma J."/>
        </authorList>
    </citation>
    <scope>NUCLEOTIDE SEQUENCE [LARGE SCALE GENOMIC DNA]</scope>
    <source>
        <strain evidence="9">CCM 8947</strain>
    </source>
</reference>
<comment type="similarity">
    <text evidence="1">Belongs to the serine-aspartate repeat-containing protein (SDr) family.</text>
</comment>
<feature type="domain" description="SpaA-like prealbumin fold" evidence="6">
    <location>
        <begin position="624"/>
        <end position="694"/>
    </location>
</feature>
<dbReference type="RefSeq" id="WP_164510094.1">
    <property type="nucleotide sequence ID" value="NZ_JBHTOG010000026.1"/>
</dbReference>
<feature type="transmembrane region" description="Helical" evidence="4">
    <location>
        <begin position="984"/>
        <end position="1005"/>
    </location>
</feature>
<dbReference type="EMBL" id="JBHTOG010000026">
    <property type="protein sequence ID" value="MFD1432176.1"/>
    <property type="molecule type" value="Genomic_DNA"/>
</dbReference>
<dbReference type="Pfam" id="PF20597">
    <property type="entry name" value="pAdhesive_15"/>
    <property type="match status" value="1"/>
</dbReference>
<evidence type="ECO:0000256" key="4">
    <source>
        <dbReference type="SAM" id="Phobius"/>
    </source>
</evidence>
<keyword evidence="4" id="KW-1133">Transmembrane helix</keyword>
<sequence>MTETKDRHTNIVTRLTRILCASVVLLGQVLVMPAAKTAKADGSALAQPAGTYAQTYPSTQYDILGAAQHFSLVGRDKVTLGSSQDGNVATKDLAATSDWHTADDLGPLPVNATTGKGTDVNYFQTIDDINGFSASAFGSASKQVVVGADTTVGLASQNQGETTLTLDGKKMDALHIGDVSQESADQPFIDLDQTFQQLETVSNLFAGKGKTYQKTNDNELDIDVDPEADNSQWPLMYPLQLTKVDENGKPITSGVKFQLVQKDDDGQLTPVDFSKITVFDSQNNRLDKNVLTTDKNGQINISVSAPGTYYFVELPQDQQAADYNYAVNAAPSDEFTTGVMPDAAYVNLTWEQLAGEKGEAKSAINFSGINFDDPNSRPIIINVDFSNYDGTDISAGDAGNISFEGLTDADLKDFNKAKILWNFYGYKDGQTISICNDTFYGSILAPDANLVVQSAHVFGSIIGRTVAVSGDTNHRWDLNFSAYTGENTGTVENTQFAQATVKKVWHLGDPVDQQNAEATVQLYQVADGTSQTKDQPVGDPVTLNAANDFTATFKKLSPTAKYVVKEVGATVNGQSTGKEFSTTLTGDLDGNGDLDFTSTTDPQVTLTNTQHVIDVRKVATGAKAGDAPLTGATFKLDQITTAEDGSETKTPVATITDANQTQPLAPGVYEITETVAPTGYSLDATPTRFELTTDYQWQHLSQNADKKWVPSALPTQTPSIYDKDSFYVSSSGESTAGNVLHFIKTDTPSWQLNVLKQDEATGKPLAGAIFTLYPKDQPDKAITSAPTDADGHVQFSQALDRDTTYELVEKTAPDGYDVDATPREISFGNASQDPALTVDADAPTTMTYAFTDKRTTVNFHLNKVDHWNHKTQLTGAQFSLQDTTSDAAPAVLKSENVAGQKWNMTAMGLQAGHTYTLTETTAPTGYLRGTGAYTIKVKLDGTVEFYAPGDKKAQNLAKTDGIATITNMPQTILPHTGGGGVSRYLVMALAMFALAGFLILIVAAFRREVRHE</sequence>
<keyword evidence="2" id="KW-0964">Secreted</keyword>
<dbReference type="Pfam" id="PF05738">
    <property type="entry name" value="Cna_B"/>
    <property type="match status" value="1"/>
</dbReference>
<dbReference type="PANTHER" id="PTHR36108:SF13">
    <property type="entry name" value="COLOSSIN-B-RELATED"/>
    <property type="match status" value="1"/>
</dbReference>
<keyword evidence="3" id="KW-0732">Signal</keyword>
<evidence type="ECO:0000259" key="6">
    <source>
        <dbReference type="Pfam" id="PF17802"/>
    </source>
</evidence>
<feature type="domain" description="CNA-B" evidence="5">
    <location>
        <begin position="500"/>
        <end position="568"/>
    </location>
</feature>
<accession>A0ABW4CR69</accession>
<comment type="caution">
    <text evidence="8">The sequence shown here is derived from an EMBL/GenBank/DDBJ whole genome shotgun (WGS) entry which is preliminary data.</text>
</comment>
<dbReference type="InterPro" id="IPR008454">
    <property type="entry name" value="Collagen-bd_Cna-like_B-typ_dom"/>
</dbReference>
<evidence type="ECO:0000256" key="3">
    <source>
        <dbReference type="ARBA" id="ARBA00022729"/>
    </source>
</evidence>
<protein>
    <submittedName>
        <fullName evidence="8">SpaA isopeptide-forming pilin-related protein</fullName>
    </submittedName>
</protein>
<dbReference type="Pfam" id="PF17802">
    <property type="entry name" value="SpaA"/>
    <property type="match status" value="3"/>
</dbReference>
<evidence type="ECO:0000259" key="7">
    <source>
        <dbReference type="Pfam" id="PF20597"/>
    </source>
</evidence>
<dbReference type="Gene3D" id="2.60.40.1140">
    <property type="entry name" value="Collagen-binding surface protein Cna, B-type domain"/>
    <property type="match status" value="1"/>
</dbReference>
<feature type="domain" description="Choice-of-anchor A" evidence="7">
    <location>
        <begin position="64"/>
        <end position="471"/>
    </location>
</feature>
<dbReference type="NCBIfam" id="TIGR04215">
    <property type="entry name" value="choice_anch_A"/>
    <property type="match status" value="1"/>
</dbReference>
<gene>
    <name evidence="8" type="ORF">ACFQ47_05700</name>
</gene>
<keyword evidence="4" id="KW-0812">Transmembrane</keyword>
<feature type="domain" description="SpaA-like prealbumin fold" evidence="6">
    <location>
        <begin position="859"/>
        <end position="945"/>
    </location>
</feature>
<name>A0ABW4CR69_9LACO</name>
<organism evidence="8 9">
    <name type="scientific">Lacticaseibacillus yichunensis</name>
    <dbReference type="NCBI Taxonomy" id="2486015"/>
    <lineage>
        <taxon>Bacteria</taxon>
        <taxon>Bacillati</taxon>
        <taxon>Bacillota</taxon>
        <taxon>Bacilli</taxon>
        <taxon>Lactobacillales</taxon>
        <taxon>Lactobacillaceae</taxon>
        <taxon>Lacticaseibacillus</taxon>
    </lineage>
</organism>
<feature type="domain" description="SpaA-like prealbumin fold" evidence="6">
    <location>
        <begin position="752"/>
        <end position="831"/>
    </location>
</feature>
<keyword evidence="4" id="KW-0472">Membrane</keyword>
<evidence type="ECO:0000256" key="1">
    <source>
        <dbReference type="ARBA" id="ARBA00007257"/>
    </source>
</evidence>
<dbReference type="InterPro" id="IPR026588">
    <property type="entry name" value="Choice_anch_A"/>
</dbReference>
<keyword evidence="9" id="KW-1185">Reference proteome</keyword>
<evidence type="ECO:0000313" key="9">
    <source>
        <dbReference type="Proteomes" id="UP001597192"/>
    </source>
</evidence>
<dbReference type="Proteomes" id="UP001597192">
    <property type="component" value="Unassembled WGS sequence"/>
</dbReference>
<evidence type="ECO:0000313" key="8">
    <source>
        <dbReference type="EMBL" id="MFD1432176.1"/>
    </source>
</evidence>
<evidence type="ECO:0000256" key="2">
    <source>
        <dbReference type="ARBA" id="ARBA00022525"/>
    </source>
</evidence>
<dbReference type="InterPro" id="IPR041033">
    <property type="entry name" value="SpaA_PFL_dom_1"/>
</dbReference>
<dbReference type="PANTHER" id="PTHR36108">
    <property type="entry name" value="COLOSSIN-B-RELATED"/>
    <property type="match status" value="1"/>
</dbReference>
<evidence type="ECO:0000259" key="5">
    <source>
        <dbReference type="Pfam" id="PF05738"/>
    </source>
</evidence>
<dbReference type="Gene3D" id="2.60.40.10">
    <property type="entry name" value="Immunoglobulins"/>
    <property type="match status" value="4"/>
</dbReference>